<dbReference type="GO" id="GO:0001510">
    <property type="term" value="P:RNA methylation"/>
    <property type="evidence" value="ECO:0007669"/>
    <property type="project" value="InterPro"/>
</dbReference>
<gene>
    <name evidence="7" type="primary">RvY_07698-1</name>
    <name evidence="7" type="synonym">RvY_07698.1</name>
    <name evidence="7" type="ORF">RvY_07698</name>
</gene>
<feature type="binding site" evidence="5">
    <location>
        <begin position="26"/>
        <end position="32"/>
    </location>
    <ligand>
        <name>S-adenosyl-L-methionine</name>
        <dbReference type="ChEBI" id="CHEBI:59789"/>
    </ligand>
</feature>
<evidence type="ECO:0000259" key="6">
    <source>
        <dbReference type="PROSITE" id="PS51686"/>
    </source>
</evidence>
<keyword evidence="8" id="KW-1185">Reference proteome</keyword>
<dbReference type="EMBL" id="BDGG01000003">
    <property type="protein sequence ID" value="GAU96222.1"/>
    <property type="molecule type" value="Genomic_DNA"/>
</dbReference>
<dbReference type="PROSITE" id="PS51686">
    <property type="entry name" value="SAM_MT_RSMB_NOP"/>
    <property type="match status" value="1"/>
</dbReference>
<proteinExistence type="inferred from homology"/>
<dbReference type="InterPro" id="IPR023267">
    <property type="entry name" value="RCMT"/>
</dbReference>
<dbReference type="InterPro" id="IPR001678">
    <property type="entry name" value="MeTrfase_RsmB-F_NOP2_dom"/>
</dbReference>
<evidence type="ECO:0000256" key="4">
    <source>
        <dbReference type="ARBA" id="ARBA00022884"/>
    </source>
</evidence>
<feature type="binding site" evidence="5">
    <location>
        <position position="50"/>
    </location>
    <ligand>
        <name>S-adenosyl-L-methionine</name>
        <dbReference type="ChEBI" id="CHEBI:59789"/>
    </ligand>
</feature>
<dbReference type="PRINTS" id="PR02008">
    <property type="entry name" value="RCMTFAMILY"/>
</dbReference>
<dbReference type="SUPFAM" id="SSF53335">
    <property type="entry name" value="S-adenosyl-L-methionine-dependent methyltransferases"/>
    <property type="match status" value="1"/>
</dbReference>
<dbReference type="InterPro" id="IPR029063">
    <property type="entry name" value="SAM-dependent_MTases_sf"/>
</dbReference>
<reference evidence="7 8" key="1">
    <citation type="journal article" date="2016" name="Nat. Commun.">
        <title>Extremotolerant tardigrade genome and improved radiotolerance of human cultured cells by tardigrade-unique protein.</title>
        <authorList>
            <person name="Hashimoto T."/>
            <person name="Horikawa D.D."/>
            <person name="Saito Y."/>
            <person name="Kuwahara H."/>
            <person name="Kozuka-Hata H."/>
            <person name="Shin-I T."/>
            <person name="Minakuchi Y."/>
            <person name="Ohishi K."/>
            <person name="Motoyama A."/>
            <person name="Aizu T."/>
            <person name="Enomoto A."/>
            <person name="Kondo K."/>
            <person name="Tanaka S."/>
            <person name="Hara Y."/>
            <person name="Koshikawa S."/>
            <person name="Sagara H."/>
            <person name="Miura T."/>
            <person name="Yokobori S."/>
            <person name="Miyagawa K."/>
            <person name="Suzuki Y."/>
            <person name="Kubo T."/>
            <person name="Oyama M."/>
            <person name="Kohara Y."/>
            <person name="Fujiyama A."/>
            <person name="Arakawa K."/>
            <person name="Katayama T."/>
            <person name="Toyoda A."/>
            <person name="Kunieda T."/>
        </authorList>
    </citation>
    <scope>NUCLEOTIDE SEQUENCE [LARGE SCALE GENOMIC DNA]</scope>
    <source>
        <strain evidence="7 8">YOKOZUNA-1</strain>
    </source>
</reference>
<keyword evidence="3 5" id="KW-0949">S-adenosyl-L-methionine</keyword>
<comment type="caution">
    <text evidence="7">The sequence shown here is derived from an EMBL/GenBank/DDBJ whole genome shotgun (WGS) entry which is preliminary data.</text>
</comment>
<dbReference type="GO" id="GO:0003723">
    <property type="term" value="F:RNA binding"/>
    <property type="evidence" value="ECO:0007669"/>
    <property type="project" value="UniProtKB-UniRule"/>
</dbReference>
<protein>
    <recommendedName>
        <fullName evidence="6">SAM-dependent MTase RsmB/NOP-type domain-containing protein</fullName>
    </recommendedName>
</protein>
<feature type="binding site" evidence="5">
    <location>
        <position position="76"/>
    </location>
    <ligand>
        <name>S-adenosyl-L-methionine</name>
        <dbReference type="ChEBI" id="CHEBI:59789"/>
    </ligand>
</feature>
<dbReference type="AlphaFoldDB" id="A0A1D1V852"/>
<dbReference type="Proteomes" id="UP000186922">
    <property type="component" value="Unassembled WGS sequence"/>
</dbReference>
<keyword evidence="4 5" id="KW-0694">RNA-binding</keyword>
<feature type="domain" description="SAM-dependent MTase RsmB/NOP-type" evidence="6">
    <location>
        <begin position="1"/>
        <end position="222"/>
    </location>
</feature>
<feature type="active site" description="Nucleophile" evidence="5">
    <location>
        <position position="149"/>
    </location>
</feature>
<organism evidence="7 8">
    <name type="scientific">Ramazzottius varieornatus</name>
    <name type="common">Water bear</name>
    <name type="synonym">Tardigrade</name>
    <dbReference type="NCBI Taxonomy" id="947166"/>
    <lineage>
        <taxon>Eukaryota</taxon>
        <taxon>Metazoa</taxon>
        <taxon>Ecdysozoa</taxon>
        <taxon>Tardigrada</taxon>
        <taxon>Eutardigrada</taxon>
        <taxon>Parachela</taxon>
        <taxon>Hypsibioidea</taxon>
        <taxon>Ramazzottiidae</taxon>
        <taxon>Ramazzottius</taxon>
    </lineage>
</organism>
<keyword evidence="1 5" id="KW-0489">Methyltransferase</keyword>
<dbReference type="STRING" id="947166.A0A1D1V852"/>
<dbReference type="Pfam" id="PF01189">
    <property type="entry name" value="Methyltr_RsmB-F"/>
    <property type="match status" value="1"/>
</dbReference>
<dbReference type="OrthoDB" id="260824at2759"/>
<evidence type="ECO:0000313" key="7">
    <source>
        <dbReference type="EMBL" id="GAU96222.1"/>
    </source>
</evidence>
<accession>A0A1D1V852</accession>
<dbReference type="GO" id="GO:0008173">
    <property type="term" value="F:RNA methyltransferase activity"/>
    <property type="evidence" value="ECO:0007669"/>
    <property type="project" value="InterPro"/>
</dbReference>
<evidence type="ECO:0000313" key="8">
    <source>
        <dbReference type="Proteomes" id="UP000186922"/>
    </source>
</evidence>
<dbReference type="Gene3D" id="3.40.50.150">
    <property type="entry name" value="Vaccinia Virus protein VP39"/>
    <property type="match status" value="1"/>
</dbReference>
<evidence type="ECO:0000256" key="2">
    <source>
        <dbReference type="ARBA" id="ARBA00022679"/>
    </source>
</evidence>
<dbReference type="PANTHER" id="PTHR22807:SF34">
    <property type="entry name" value="TRNA (CYTOSINE(72)-C(5))-METHYLTRANSFERASE NSUN6"/>
    <property type="match status" value="1"/>
</dbReference>
<feature type="binding site" evidence="5">
    <location>
        <position position="98"/>
    </location>
    <ligand>
        <name>S-adenosyl-L-methionine</name>
        <dbReference type="ChEBI" id="CHEBI:59789"/>
    </ligand>
</feature>
<dbReference type="InterPro" id="IPR049560">
    <property type="entry name" value="MeTrfase_RsmB-F_NOP2_cat"/>
</dbReference>
<name>A0A1D1V852_RAMVA</name>
<sequence length="222" mass="24193">MAQNVPSCVAVQVLNPQPGETILDCCAAPGGKTLHIASLMHGTGRVIAIEKSAKRAAALSSIVNKLYSNIEVFCADASKLSERKELSIPYVYDRILIDAPCSGSGNRPRLSFKSFSPNQLKSCQRIQKSIVKSVVPLLKPGGRLLYSTCSVFASENEDLVSWMLKEFPELYLVEQAPYLGRSGFVREGVTEECAGLLQRFDVVPSVSSVDSIGFFIALFEKK</sequence>
<evidence type="ECO:0000256" key="5">
    <source>
        <dbReference type="PROSITE-ProRule" id="PRU01023"/>
    </source>
</evidence>
<evidence type="ECO:0000256" key="1">
    <source>
        <dbReference type="ARBA" id="ARBA00022603"/>
    </source>
</evidence>
<comment type="similarity">
    <text evidence="5">Belongs to the class I-like SAM-binding methyltransferase superfamily. RsmB/NOP family.</text>
</comment>
<dbReference type="CDD" id="cd02440">
    <property type="entry name" value="AdoMet_MTases"/>
    <property type="match status" value="1"/>
</dbReference>
<keyword evidence="2 5" id="KW-0808">Transferase</keyword>
<evidence type="ECO:0000256" key="3">
    <source>
        <dbReference type="ARBA" id="ARBA00022691"/>
    </source>
</evidence>
<dbReference type="PANTHER" id="PTHR22807">
    <property type="entry name" value="NOP2 YEAST -RELATED NOL1/NOP2/FMU SUN DOMAIN-CONTAINING"/>
    <property type="match status" value="1"/>
</dbReference>